<evidence type="ECO:0000313" key="15">
    <source>
        <dbReference type="Proteomes" id="UP000008536"/>
    </source>
</evidence>
<evidence type="ECO:0000256" key="9">
    <source>
        <dbReference type="ARBA" id="ARBA00023264"/>
    </source>
</evidence>
<dbReference type="InterPro" id="IPR000008">
    <property type="entry name" value="C2_dom"/>
</dbReference>
<dbReference type="RefSeq" id="XP_002497273.1">
    <property type="nucleotide sequence ID" value="XM_002497228.1"/>
</dbReference>
<keyword evidence="6 11" id="KW-0865">Zymogen</keyword>
<gene>
    <name evidence="11" type="primary">PSD2</name>
    <name evidence="14" type="ordered locus">ZYRO0F01760g</name>
</gene>
<dbReference type="GO" id="GO:0016540">
    <property type="term" value="P:protein autoprocessing"/>
    <property type="evidence" value="ECO:0007669"/>
    <property type="project" value="UniProtKB-UniRule"/>
</dbReference>
<dbReference type="InterPro" id="IPR033177">
    <property type="entry name" value="PSD-B"/>
</dbReference>
<dbReference type="SUPFAM" id="SSF49562">
    <property type="entry name" value="C2 domain (Calcium/lipid-binding domain, CaLB)"/>
    <property type="match status" value="1"/>
</dbReference>
<accession>C5DX29</accession>
<evidence type="ECO:0000256" key="8">
    <source>
        <dbReference type="ARBA" id="ARBA00023239"/>
    </source>
</evidence>
<feature type="region of interest" description="Disordered" evidence="12">
    <location>
        <begin position="334"/>
        <end position="389"/>
    </location>
</feature>
<feature type="active site" description="Charge relay system; for autoendoproteolytic cleavage activity" evidence="11">
    <location>
        <position position="897"/>
    </location>
</feature>
<keyword evidence="9 11" id="KW-1208">Phospholipid metabolism</keyword>
<comment type="subunit">
    <text evidence="11">Heterodimer of a large membrane-associated beta subunit and a small pyruvoyl-containing alpha subunit. Interacts with pstB2. This interaction may be a means to structurally tether the donor membrane (ER) harboring PstB2 to acceptor membranes (Golgi/endosomes) harboring PSD2 during PtdSer transport to the site of PtdEtn synthesis.</text>
</comment>
<keyword evidence="11" id="KW-0967">Endosome</keyword>
<dbReference type="InParanoid" id="C5DX29"/>
<evidence type="ECO:0000256" key="4">
    <source>
        <dbReference type="ARBA" id="ARBA00023098"/>
    </source>
</evidence>
<evidence type="ECO:0000256" key="2">
    <source>
        <dbReference type="ARBA" id="ARBA00022516"/>
    </source>
</evidence>
<dbReference type="EMBL" id="CU928178">
    <property type="protein sequence ID" value="CAR28340.1"/>
    <property type="molecule type" value="Genomic_DNA"/>
</dbReference>
<evidence type="ECO:0000256" key="6">
    <source>
        <dbReference type="ARBA" id="ARBA00023145"/>
    </source>
</evidence>
<keyword evidence="5 11" id="KW-0472">Membrane</keyword>
<keyword evidence="15" id="KW-1185">Reference proteome</keyword>
<feature type="compositionally biased region" description="Gly residues" evidence="12">
    <location>
        <begin position="345"/>
        <end position="355"/>
    </location>
</feature>
<organism evidence="14 15">
    <name type="scientific">Zygosaccharomyces rouxii (strain ATCC 2623 / CBS 732 / NBRC 1130 / NCYC 568 / NRRL Y-229)</name>
    <dbReference type="NCBI Taxonomy" id="559307"/>
    <lineage>
        <taxon>Eukaryota</taxon>
        <taxon>Fungi</taxon>
        <taxon>Dikarya</taxon>
        <taxon>Ascomycota</taxon>
        <taxon>Saccharomycotina</taxon>
        <taxon>Saccharomycetes</taxon>
        <taxon>Saccharomycetales</taxon>
        <taxon>Saccharomycetaceae</taxon>
        <taxon>Zygosaccharomyces</taxon>
    </lineage>
</organism>
<feature type="compositionally biased region" description="Low complexity" evidence="12">
    <location>
        <begin position="114"/>
        <end position="137"/>
    </location>
</feature>
<keyword evidence="4 11" id="KW-0443">Lipid metabolism</keyword>
<dbReference type="UniPathway" id="UPA00558">
    <property type="reaction ID" value="UER00616"/>
</dbReference>
<comment type="pathway">
    <text evidence="11">Phospholipid metabolism; phosphatidylethanolamine biosynthesis; phosphatidylethanolamine from CDP-diacylglycerol: step 2/2.</text>
</comment>
<sequence length="1109" mass="125412">MVFIKGRKKKLYTKPRLALKVNVIQVKEVDLFRDFECHPVCLVTTNTFNSMRTGKLKYRGTKWNQELKIKLPTKPTSEWVRIIIYDELPPSSALTQDVGGGDYSSREAVKGESRLSGVSGRGSSAGVSSSQEYSTSSTNDVKLPRQRKYLYVGEAKLSVLDLFKNHDESAQAEFVIPPTWYKIYDRRRHTSGKIDESCGQVELGFHLVTLQKQDNLGQAYNQWKNSLSADLRYQKTLKKSNNAIGGISNKQASGSASDLEKYPGPKYVDDEDDGFDSYVDYSDEDGVGDFDSDYELLAALQSHDSDDVAFDADSVGLSSMVSALDEYEVVRPEEASVPPSMSTLGFGGGGAGGGSNETKDSTPDDAFEDEPEELSDTIDEYSEDEDDNTADITVKKSGNRLTNLRKKRNHNRKFKQIYLSNWANYKLSKKQHAAGIVFMEIQSIKDLPCSKTKVSRRKYDMDPFVIAVFGRRVFKTSWRKHTLNPIFNECAAFEVFPNETHFGFHFNVMDKDAFSYNDKVARCHLSWSEMMDSQRGPDGDWVPLELPLQTMKANLNDRSPKLLVKMKFLPYARLKEFFWKNAVNMGTGLEKFDIAQLSFYLDRIGSFTTEEVCDFFKHFKRSPWSGECITKDELIEYLQKWNQSSGFKNVWKCPCCAKSCKPTRNTMKSKLVVENDLITHFAVCSYERKYKLLKPSYVSSDFASKRWYSKILIKLTYGKYALGSNNANILVQDRETGIILEEKISAHVKLGMRIIYNGKGKQSKNFRQLLKTLSIRQGKKFDDPSSVKQIESFIKYHSLNMSECENANYKTFNEFFYRKLKPGTRIPEGDTSKIFVSSADSRCTVFSSVHQSKEIWIKGSNFTIPRLTGGYAPELFNDRACSLAVFRLAPQDYHRFHSPCSGTIGRPIYINGEYYTVNPMAVRSSLDVFCENVRVIIPIESPEFGTLLCIPIGAMMVGSIVLTCKEGDTIARGQELGYFKFGGSTVIVVIPSDKILFDSDLSKNSVDGIETLVKVGMSVGHTPDISEYKRERVKLEDPEQIESVKRKISIKHENADILGRLSWQYRALENFVTKQYGKPEIVSEEVGGNHTNEGYLVENSSSSTFPSSG</sequence>
<evidence type="ECO:0000256" key="7">
    <source>
        <dbReference type="ARBA" id="ARBA00023209"/>
    </source>
</evidence>
<feature type="compositionally biased region" description="Polar residues" evidence="12">
    <location>
        <begin position="1098"/>
        <end position="1109"/>
    </location>
</feature>
<dbReference type="GO" id="GO:0010008">
    <property type="term" value="C:endosome membrane"/>
    <property type="evidence" value="ECO:0007669"/>
    <property type="project" value="UniProtKB-SubCell"/>
</dbReference>
<feature type="active site" description="Schiff-base intermediate with substrate; via pyruvic acid; for decarboxylase activity" evidence="11">
    <location>
        <position position="984"/>
    </location>
</feature>
<dbReference type="PANTHER" id="PTHR10067">
    <property type="entry name" value="PHOSPHATIDYLSERINE DECARBOXYLASE"/>
    <property type="match status" value="1"/>
</dbReference>
<dbReference type="Pfam" id="PF00168">
    <property type="entry name" value="C2"/>
    <property type="match status" value="1"/>
</dbReference>
<feature type="domain" description="C2" evidence="13">
    <location>
        <begin position="413"/>
        <end position="542"/>
    </location>
</feature>
<comment type="subcellular location">
    <subcellularLocation>
        <location evidence="11">Golgi apparatus membrane</location>
        <topology evidence="11">Peripheral membrane protein</topology>
        <orientation evidence="11">Cytoplasmic side</orientation>
    </subcellularLocation>
    <subcellularLocation>
        <location evidence="11">Endosome membrane</location>
        <topology evidence="11">Peripheral membrane protein</topology>
        <orientation evidence="11">Cytoplasmic side</orientation>
    </subcellularLocation>
</comment>
<evidence type="ECO:0000256" key="10">
    <source>
        <dbReference type="ARBA" id="ARBA00023317"/>
    </source>
</evidence>
<dbReference type="Gene3D" id="2.60.40.150">
    <property type="entry name" value="C2 domain"/>
    <property type="match status" value="1"/>
</dbReference>
<feature type="chain" id="PRO_5023468470" description="Phosphatidylserine decarboxylase 2 beta chain" evidence="11">
    <location>
        <begin position="1"/>
        <end position="983"/>
    </location>
</feature>
<comment type="pathway">
    <text evidence="1">Lipid metabolism.</text>
</comment>
<keyword evidence="3 11" id="KW-0210">Decarboxylase</keyword>
<comment type="catalytic activity">
    <reaction evidence="11">
        <text>a 1,2-diacyl-sn-glycero-3-phospho-L-serine + H(+) = a 1,2-diacyl-sn-glycero-3-phosphoethanolamine + CO2</text>
        <dbReference type="Rhea" id="RHEA:20828"/>
        <dbReference type="ChEBI" id="CHEBI:15378"/>
        <dbReference type="ChEBI" id="CHEBI:16526"/>
        <dbReference type="ChEBI" id="CHEBI:57262"/>
        <dbReference type="ChEBI" id="CHEBI:64612"/>
        <dbReference type="EC" id="4.1.1.65"/>
    </reaction>
</comment>
<feature type="compositionally biased region" description="Acidic residues" evidence="12">
    <location>
        <begin position="363"/>
        <end position="389"/>
    </location>
</feature>
<comment type="domain">
    <text evidence="11">The C2 domains have an essential, but non-catalytic function. They may facilitate interaction with PstB2 and are required for lipid transport function.</text>
</comment>
<feature type="region of interest" description="Disordered" evidence="12">
    <location>
        <begin position="244"/>
        <end position="271"/>
    </location>
</feature>
<dbReference type="InterPro" id="IPR033179">
    <property type="entry name" value="PSD_type2_pro"/>
</dbReference>
<keyword evidence="11" id="KW-0333">Golgi apparatus</keyword>
<protein>
    <recommendedName>
        <fullName evidence="11">Phosphatidylserine decarboxylase proenzyme 2</fullName>
        <ecNumber evidence="11">4.1.1.65</ecNumber>
    </recommendedName>
    <component>
        <recommendedName>
            <fullName evidence="11">Phosphatidylserine decarboxylase 2 beta chain</fullName>
        </recommendedName>
    </component>
    <component>
        <recommendedName>
            <fullName evidence="11">Phosphatidylserine decarboxylase 2 alpha chain</fullName>
        </recommendedName>
    </component>
</protein>
<dbReference type="NCBIfam" id="TIGR00163">
    <property type="entry name" value="PS_decarb"/>
    <property type="match status" value="1"/>
</dbReference>
<dbReference type="GO" id="GO:0005795">
    <property type="term" value="C:Golgi stack"/>
    <property type="evidence" value="ECO:0007669"/>
    <property type="project" value="UniProtKB-UniRule"/>
</dbReference>
<evidence type="ECO:0000256" key="12">
    <source>
        <dbReference type="SAM" id="MobiDB-lite"/>
    </source>
</evidence>
<evidence type="ECO:0000259" key="13">
    <source>
        <dbReference type="PROSITE" id="PS50004"/>
    </source>
</evidence>
<evidence type="ECO:0000256" key="5">
    <source>
        <dbReference type="ARBA" id="ARBA00023136"/>
    </source>
</evidence>
<comment type="cofactor">
    <cofactor evidence="11">
        <name>pyruvate</name>
        <dbReference type="ChEBI" id="CHEBI:15361"/>
    </cofactor>
    <text evidence="11">Binds 1 pyruvoyl group covalently per subunit.</text>
</comment>
<comment type="PTM">
    <text evidence="11">Is synthesized initially as an inactive proenzyme. Formation of the active enzyme involves a self-maturation process in which the active site pyruvoyl group is generated from an internal serine residue via an autocatalytic post-translational modification. Two non-identical subunits are generated from the proenzyme in this reaction, and the pyruvate is formed at the N-terminus of the alpha chain, which is derived from the carboxyl end of the proenzyme. The autoendoproteolytic cleavage occurs by a canonical serine protease mechanism, in which the side chain hydroxyl group of the serine supplies its oxygen atom to form the C-terminus of the beta chain, while the remainder of the serine residue undergoes an oxidative deamination to produce ammonia and the pyruvoyl prosthetic group on the alpha chain. During this reaction, the Ser that is part of the protease active site of the proenzyme becomes the pyruvoyl prosthetic group, which constitutes an essential element of the active site of the mature decarboxylase.</text>
</comment>
<reference evidence="14 15" key="1">
    <citation type="journal article" date="2009" name="Genome Res.">
        <title>Comparative genomics of protoploid Saccharomycetaceae.</title>
        <authorList>
            <consortium name="The Genolevures Consortium"/>
            <person name="Souciet J.-L."/>
            <person name="Dujon B."/>
            <person name="Gaillardin C."/>
            <person name="Johnston M."/>
            <person name="Baret P.V."/>
            <person name="Cliften P."/>
            <person name="Sherman D.J."/>
            <person name="Weissenbach J."/>
            <person name="Westhof E."/>
            <person name="Wincker P."/>
            <person name="Jubin C."/>
            <person name="Poulain J."/>
            <person name="Barbe V."/>
            <person name="Segurens B."/>
            <person name="Artiguenave F."/>
            <person name="Anthouard V."/>
            <person name="Vacherie B."/>
            <person name="Val M.-E."/>
            <person name="Fulton R.S."/>
            <person name="Minx P."/>
            <person name="Wilson R."/>
            <person name="Durrens P."/>
            <person name="Jean G."/>
            <person name="Marck C."/>
            <person name="Martin T."/>
            <person name="Nikolski M."/>
            <person name="Rolland T."/>
            <person name="Seret M.-L."/>
            <person name="Casaregola S."/>
            <person name="Despons L."/>
            <person name="Fairhead C."/>
            <person name="Fischer G."/>
            <person name="Lafontaine I."/>
            <person name="Leh V."/>
            <person name="Lemaire M."/>
            <person name="de Montigny J."/>
            <person name="Neuveglise C."/>
            <person name="Thierry A."/>
            <person name="Blanc-Lenfle I."/>
            <person name="Bleykasten C."/>
            <person name="Diffels J."/>
            <person name="Fritsch E."/>
            <person name="Frangeul L."/>
            <person name="Goeffon A."/>
            <person name="Jauniaux N."/>
            <person name="Kachouri-Lafond R."/>
            <person name="Payen C."/>
            <person name="Potier S."/>
            <person name="Pribylova L."/>
            <person name="Ozanne C."/>
            <person name="Richard G.-F."/>
            <person name="Sacerdot C."/>
            <person name="Straub M.-L."/>
            <person name="Talla E."/>
        </authorList>
    </citation>
    <scope>NUCLEOTIDE SEQUENCE [LARGE SCALE GENOMIC DNA]</scope>
    <source>
        <strain evidence="14 15">ATCC 2623 / CBS 732 / BCRC 21506 / NBRC 1130 / NCYC 568 / NRRL Y-229</strain>
    </source>
</reference>
<evidence type="ECO:0000256" key="1">
    <source>
        <dbReference type="ARBA" id="ARBA00005189"/>
    </source>
</evidence>
<dbReference type="InterPro" id="IPR035892">
    <property type="entry name" value="C2_domain_sf"/>
</dbReference>
<keyword evidence="2 11" id="KW-0444">Lipid biosynthesis</keyword>
<dbReference type="InterPro" id="IPR003817">
    <property type="entry name" value="PS_Dcarbxylase"/>
</dbReference>
<evidence type="ECO:0000256" key="11">
    <source>
        <dbReference type="HAMAP-Rule" id="MF_03209"/>
    </source>
</evidence>
<dbReference type="Pfam" id="PF02666">
    <property type="entry name" value="PS_Dcarbxylase"/>
    <property type="match status" value="1"/>
</dbReference>
<dbReference type="GO" id="GO:0004609">
    <property type="term" value="F:phosphatidylserine decarboxylase activity"/>
    <property type="evidence" value="ECO:0007669"/>
    <property type="project" value="UniProtKB-UniRule"/>
</dbReference>
<dbReference type="CDD" id="cd04039">
    <property type="entry name" value="C2_PSD"/>
    <property type="match status" value="1"/>
</dbReference>
<dbReference type="EC" id="4.1.1.65" evidence="11"/>
<dbReference type="AlphaFoldDB" id="C5DX29"/>
<comment type="similarity">
    <text evidence="11">Belongs to the phosphatidylserine decarboxylase family. PSD-B subfamily. Eukaryotic type II sub-subfamily.</text>
</comment>
<dbReference type="KEGG" id="zro:ZYRO0F01760g"/>
<proteinExistence type="inferred from homology"/>
<dbReference type="HOGENOM" id="CLU_002661_1_0_1"/>
<feature type="region of interest" description="Disordered" evidence="12">
    <location>
        <begin position="105"/>
        <end position="139"/>
    </location>
</feature>
<dbReference type="GeneID" id="8205028"/>
<evidence type="ECO:0000313" key="14">
    <source>
        <dbReference type="EMBL" id="CAR28340.1"/>
    </source>
</evidence>
<feature type="active site" description="Charge relay system; for autoendoproteolytic cleavage activity" evidence="11">
    <location>
        <position position="984"/>
    </location>
</feature>
<comment type="function">
    <text evidence="11">Catalyzes the formation of phosphatidylethanolamine (PtdEtn) from phosphatidylserine (PtdSer). Plays a central role in phospholipid metabolism and in the interorganelle trafficking of phosphatidylserine.</text>
</comment>
<evidence type="ECO:0000256" key="3">
    <source>
        <dbReference type="ARBA" id="ARBA00022793"/>
    </source>
</evidence>
<feature type="compositionally biased region" description="Polar residues" evidence="12">
    <location>
        <begin position="244"/>
        <end position="256"/>
    </location>
</feature>
<dbReference type="SMART" id="SM00239">
    <property type="entry name" value="C2"/>
    <property type="match status" value="2"/>
</dbReference>
<dbReference type="HAMAP" id="MF_00663">
    <property type="entry name" value="PS_decarb_PSD_B_type2"/>
    <property type="match status" value="1"/>
</dbReference>
<keyword evidence="8 11" id="KW-0456">Lyase</keyword>
<dbReference type="GO" id="GO:0006646">
    <property type="term" value="P:phosphatidylethanolamine biosynthetic process"/>
    <property type="evidence" value="ECO:0007669"/>
    <property type="project" value="UniProtKB-UniRule"/>
</dbReference>
<feature type="chain" id="PRO_5023468471" description="Phosphatidylserine decarboxylase 2 alpha chain" evidence="11">
    <location>
        <begin position="984"/>
        <end position="1109"/>
    </location>
</feature>
<keyword evidence="10 11" id="KW-0670">Pyruvate</keyword>
<dbReference type="FunCoup" id="C5DX29">
    <property type="interactions" value="182"/>
</dbReference>
<feature type="modified residue" description="Pyruvic acid (Ser); by autocatalysis" evidence="11">
    <location>
        <position position="984"/>
    </location>
</feature>
<feature type="site" description="Cleavage (non-hydrolytic); by autocatalysis" evidence="11">
    <location>
        <begin position="983"/>
        <end position="984"/>
    </location>
</feature>
<feature type="region of interest" description="Disordered" evidence="12">
    <location>
        <begin position="1085"/>
        <end position="1109"/>
    </location>
</feature>
<keyword evidence="7 11" id="KW-0594">Phospholipid biosynthesis</keyword>
<feature type="active site" description="Charge relay system; for autoendoproteolytic cleavage activity" evidence="11">
    <location>
        <position position="840"/>
    </location>
</feature>
<name>C5DX29_ZYGRC</name>
<dbReference type="GO" id="GO:0000139">
    <property type="term" value="C:Golgi membrane"/>
    <property type="evidence" value="ECO:0007669"/>
    <property type="project" value="UniProtKB-SubCell"/>
</dbReference>
<dbReference type="STRING" id="559307.C5DX29"/>
<dbReference type="Proteomes" id="UP000008536">
    <property type="component" value="Chromosome F"/>
</dbReference>
<dbReference type="PROSITE" id="PS50004">
    <property type="entry name" value="C2"/>
    <property type="match status" value="1"/>
</dbReference>
<dbReference type="PANTHER" id="PTHR10067:SF17">
    <property type="entry name" value="PHOSPHATIDYLSERINE DECARBOXYLASE PROENZYME 2"/>
    <property type="match status" value="1"/>
</dbReference>